<feature type="compositionally biased region" description="Basic and acidic residues" evidence="1">
    <location>
        <begin position="1"/>
        <end position="10"/>
    </location>
</feature>
<organism evidence="3">
    <name type="scientific">Drosophila persimilis</name>
    <name type="common">Fruit fly</name>
    <dbReference type="NCBI Taxonomy" id="7234"/>
    <lineage>
        <taxon>Eukaryota</taxon>
        <taxon>Metazoa</taxon>
        <taxon>Ecdysozoa</taxon>
        <taxon>Arthropoda</taxon>
        <taxon>Hexapoda</taxon>
        <taxon>Insecta</taxon>
        <taxon>Pterygota</taxon>
        <taxon>Neoptera</taxon>
        <taxon>Endopterygota</taxon>
        <taxon>Diptera</taxon>
        <taxon>Brachycera</taxon>
        <taxon>Muscomorpha</taxon>
        <taxon>Ephydroidea</taxon>
        <taxon>Drosophilidae</taxon>
        <taxon>Drosophila</taxon>
        <taxon>Sophophora</taxon>
    </lineage>
</organism>
<accession>B4HCM0</accession>
<evidence type="ECO:0000313" key="3">
    <source>
        <dbReference type="Proteomes" id="UP000008744"/>
    </source>
</evidence>
<dbReference type="Proteomes" id="UP000008744">
    <property type="component" value="Unassembled WGS sequence"/>
</dbReference>
<evidence type="ECO:0000256" key="1">
    <source>
        <dbReference type="SAM" id="MobiDB-lite"/>
    </source>
</evidence>
<reference evidence="2 3" key="1">
    <citation type="journal article" date="2007" name="Nature">
        <title>Evolution of genes and genomes on the Drosophila phylogeny.</title>
        <authorList>
            <consortium name="Drosophila 12 Genomes Consortium"/>
            <person name="Clark A.G."/>
            <person name="Eisen M.B."/>
            <person name="Smith D.R."/>
            <person name="Bergman C.M."/>
            <person name="Oliver B."/>
            <person name="Markow T.A."/>
            <person name="Kaufman T.C."/>
            <person name="Kellis M."/>
            <person name="Gelbart W."/>
            <person name="Iyer V.N."/>
            <person name="Pollard D.A."/>
            <person name="Sackton T.B."/>
            <person name="Larracuente A.M."/>
            <person name="Singh N.D."/>
            <person name="Abad J.P."/>
            <person name="Abt D.N."/>
            <person name="Adryan B."/>
            <person name="Aguade M."/>
            <person name="Akashi H."/>
            <person name="Anderson W.W."/>
            <person name="Aquadro C.F."/>
            <person name="Ardell D.H."/>
            <person name="Arguello R."/>
            <person name="Artieri C.G."/>
            <person name="Barbash D.A."/>
            <person name="Barker D."/>
            <person name="Barsanti P."/>
            <person name="Batterham P."/>
            <person name="Batzoglou S."/>
            <person name="Begun D."/>
            <person name="Bhutkar A."/>
            <person name="Blanco E."/>
            <person name="Bosak S.A."/>
            <person name="Bradley R.K."/>
            <person name="Brand A.D."/>
            <person name="Brent M.R."/>
            <person name="Brooks A.N."/>
            <person name="Brown R.H."/>
            <person name="Butlin R.K."/>
            <person name="Caggese C."/>
            <person name="Calvi B.R."/>
            <person name="Bernardo de Carvalho A."/>
            <person name="Caspi A."/>
            <person name="Castrezana S."/>
            <person name="Celniker S.E."/>
            <person name="Chang J.L."/>
            <person name="Chapple C."/>
            <person name="Chatterji S."/>
            <person name="Chinwalla A."/>
            <person name="Civetta A."/>
            <person name="Clifton S.W."/>
            <person name="Comeron J.M."/>
            <person name="Costello J.C."/>
            <person name="Coyne J.A."/>
            <person name="Daub J."/>
            <person name="David R.G."/>
            <person name="Delcher A.L."/>
            <person name="Delehaunty K."/>
            <person name="Do C.B."/>
            <person name="Ebling H."/>
            <person name="Edwards K."/>
            <person name="Eickbush T."/>
            <person name="Evans J.D."/>
            <person name="Filipski A."/>
            <person name="Findeiss S."/>
            <person name="Freyhult E."/>
            <person name="Fulton L."/>
            <person name="Fulton R."/>
            <person name="Garcia A.C."/>
            <person name="Gardiner A."/>
            <person name="Garfield D.A."/>
            <person name="Garvin B.E."/>
            <person name="Gibson G."/>
            <person name="Gilbert D."/>
            <person name="Gnerre S."/>
            <person name="Godfrey J."/>
            <person name="Good R."/>
            <person name="Gotea V."/>
            <person name="Gravely B."/>
            <person name="Greenberg A.J."/>
            <person name="Griffiths-Jones S."/>
            <person name="Gross S."/>
            <person name="Guigo R."/>
            <person name="Gustafson E.A."/>
            <person name="Haerty W."/>
            <person name="Hahn M.W."/>
            <person name="Halligan D.L."/>
            <person name="Halpern A.L."/>
            <person name="Halter G.M."/>
            <person name="Han M.V."/>
            <person name="Heger A."/>
            <person name="Hillier L."/>
            <person name="Hinrichs A.S."/>
            <person name="Holmes I."/>
            <person name="Hoskins R.A."/>
            <person name="Hubisz M.J."/>
            <person name="Hultmark D."/>
            <person name="Huntley M.A."/>
            <person name="Jaffe D.B."/>
            <person name="Jagadeeshan S."/>
            <person name="Jeck W.R."/>
            <person name="Johnson J."/>
            <person name="Jones C.D."/>
            <person name="Jordan W.C."/>
            <person name="Karpen G.H."/>
            <person name="Kataoka E."/>
            <person name="Keightley P.D."/>
            <person name="Kheradpour P."/>
            <person name="Kirkness E.F."/>
            <person name="Koerich L.B."/>
            <person name="Kristiansen K."/>
            <person name="Kudrna D."/>
            <person name="Kulathinal R.J."/>
            <person name="Kumar S."/>
            <person name="Kwok R."/>
            <person name="Lander E."/>
            <person name="Langley C.H."/>
            <person name="Lapoint R."/>
            <person name="Lazzaro B.P."/>
            <person name="Lee S.J."/>
            <person name="Levesque L."/>
            <person name="Li R."/>
            <person name="Lin C.F."/>
            <person name="Lin M.F."/>
            <person name="Lindblad-Toh K."/>
            <person name="Llopart A."/>
            <person name="Long M."/>
            <person name="Low L."/>
            <person name="Lozovsky E."/>
            <person name="Lu J."/>
            <person name="Luo M."/>
            <person name="Machado C.A."/>
            <person name="Makalowski W."/>
            <person name="Marzo M."/>
            <person name="Matsuda M."/>
            <person name="Matzkin L."/>
            <person name="McAllister B."/>
            <person name="McBride C.S."/>
            <person name="McKernan B."/>
            <person name="McKernan K."/>
            <person name="Mendez-Lago M."/>
            <person name="Minx P."/>
            <person name="Mollenhauer M.U."/>
            <person name="Montooth K."/>
            <person name="Mount S.M."/>
            <person name="Mu X."/>
            <person name="Myers E."/>
            <person name="Negre B."/>
            <person name="Newfeld S."/>
            <person name="Nielsen R."/>
            <person name="Noor M.A."/>
            <person name="O'Grady P."/>
            <person name="Pachter L."/>
            <person name="Papaceit M."/>
            <person name="Parisi M.J."/>
            <person name="Parisi M."/>
            <person name="Parts L."/>
            <person name="Pedersen J.S."/>
            <person name="Pesole G."/>
            <person name="Phillippy A.M."/>
            <person name="Ponting C.P."/>
            <person name="Pop M."/>
            <person name="Porcelli D."/>
            <person name="Powell J.R."/>
            <person name="Prohaska S."/>
            <person name="Pruitt K."/>
            <person name="Puig M."/>
            <person name="Quesneville H."/>
            <person name="Ram K.R."/>
            <person name="Rand D."/>
            <person name="Rasmussen M.D."/>
            <person name="Reed L.K."/>
            <person name="Reenan R."/>
            <person name="Reily A."/>
            <person name="Remington K.A."/>
            <person name="Rieger T.T."/>
            <person name="Ritchie M.G."/>
            <person name="Robin C."/>
            <person name="Rogers Y.H."/>
            <person name="Rohde C."/>
            <person name="Rozas J."/>
            <person name="Rubenfield M.J."/>
            <person name="Ruiz A."/>
            <person name="Russo S."/>
            <person name="Salzberg S.L."/>
            <person name="Sanchez-Gracia A."/>
            <person name="Saranga D.J."/>
            <person name="Sato H."/>
            <person name="Schaeffer S.W."/>
            <person name="Schatz M.C."/>
            <person name="Schlenke T."/>
            <person name="Schwartz R."/>
            <person name="Segarra C."/>
            <person name="Singh R.S."/>
            <person name="Sirot L."/>
            <person name="Sirota M."/>
            <person name="Sisneros N.B."/>
            <person name="Smith C.D."/>
            <person name="Smith T.F."/>
            <person name="Spieth J."/>
            <person name="Stage D.E."/>
            <person name="Stark A."/>
            <person name="Stephan W."/>
            <person name="Strausberg R.L."/>
            <person name="Strempel S."/>
            <person name="Sturgill D."/>
            <person name="Sutton G."/>
            <person name="Sutton G.G."/>
            <person name="Tao W."/>
            <person name="Teichmann S."/>
            <person name="Tobari Y.N."/>
            <person name="Tomimura Y."/>
            <person name="Tsolas J.M."/>
            <person name="Valente V.L."/>
            <person name="Venter E."/>
            <person name="Venter J.C."/>
            <person name="Vicario S."/>
            <person name="Vieira F.G."/>
            <person name="Vilella A.J."/>
            <person name="Villasante A."/>
            <person name="Walenz B."/>
            <person name="Wang J."/>
            <person name="Wasserman M."/>
            <person name="Watts T."/>
            <person name="Wilson D."/>
            <person name="Wilson R.K."/>
            <person name="Wing R.A."/>
            <person name="Wolfner M.F."/>
            <person name="Wong A."/>
            <person name="Wong G.K."/>
            <person name="Wu C.I."/>
            <person name="Wu G."/>
            <person name="Yamamoto D."/>
            <person name="Yang H.P."/>
            <person name="Yang S.P."/>
            <person name="Yorke J.A."/>
            <person name="Yoshida K."/>
            <person name="Zdobnov E."/>
            <person name="Zhang P."/>
            <person name="Zhang Y."/>
            <person name="Zimin A.V."/>
            <person name="Baldwin J."/>
            <person name="Abdouelleil A."/>
            <person name="Abdulkadir J."/>
            <person name="Abebe A."/>
            <person name="Abera B."/>
            <person name="Abreu J."/>
            <person name="Acer S.C."/>
            <person name="Aftuck L."/>
            <person name="Alexander A."/>
            <person name="An P."/>
            <person name="Anderson E."/>
            <person name="Anderson S."/>
            <person name="Arachi H."/>
            <person name="Azer M."/>
            <person name="Bachantsang P."/>
            <person name="Barry A."/>
            <person name="Bayul T."/>
            <person name="Berlin A."/>
            <person name="Bessette D."/>
            <person name="Bloom T."/>
            <person name="Blye J."/>
            <person name="Boguslavskiy L."/>
            <person name="Bonnet C."/>
            <person name="Boukhgalter B."/>
            <person name="Bourzgui I."/>
            <person name="Brown A."/>
            <person name="Cahill P."/>
            <person name="Channer S."/>
            <person name="Cheshatsang Y."/>
            <person name="Chuda L."/>
            <person name="Citroen M."/>
            <person name="Collymore A."/>
            <person name="Cooke P."/>
            <person name="Costello M."/>
            <person name="D'Aco K."/>
            <person name="Daza R."/>
            <person name="De Haan G."/>
            <person name="DeGray S."/>
            <person name="DeMaso C."/>
            <person name="Dhargay N."/>
            <person name="Dooley K."/>
            <person name="Dooley E."/>
            <person name="Doricent M."/>
            <person name="Dorje P."/>
            <person name="Dorjee K."/>
            <person name="Dupes A."/>
            <person name="Elong R."/>
            <person name="Falk J."/>
            <person name="Farina A."/>
            <person name="Faro S."/>
            <person name="Ferguson D."/>
            <person name="Fisher S."/>
            <person name="Foley C.D."/>
            <person name="Franke A."/>
            <person name="Friedrich D."/>
            <person name="Gadbois L."/>
            <person name="Gearin G."/>
            <person name="Gearin C.R."/>
            <person name="Giannoukos G."/>
            <person name="Goode T."/>
            <person name="Graham J."/>
            <person name="Grandbois E."/>
            <person name="Grewal S."/>
            <person name="Gyaltsen K."/>
            <person name="Hafez N."/>
            <person name="Hagos B."/>
            <person name="Hall J."/>
            <person name="Henson C."/>
            <person name="Hollinger A."/>
            <person name="Honan T."/>
            <person name="Huard M.D."/>
            <person name="Hughes L."/>
            <person name="Hurhula B."/>
            <person name="Husby M.E."/>
            <person name="Kamat A."/>
            <person name="Kanga B."/>
            <person name="Kashin S."/>
            <person name="Khazanovich D."/>
            <person name="Kisner P."/>
            <person name="Lance K."/>
            <person name="Lara M."/>
            <person name="Lee W."/>
            <person name="Lennon N."/>
            <person name="Letendre F."/>
            <person name="LeVine R."/>
            <person name="Lipovsky A."/>
            <person name="Liu X."/>
            <person name="Liu J."/>
            <person name="Liu S."/>
            <person name="Lokyitsang T."/>
            <person name="Lokyitsang Y."/>
            <person name="Lubonja R."/>
            <person name="Lui A."/>
            <person name="MacDonald P."/>
            <person name="Magnisalis V."/>
            <person name="Maru K."/>
            <person name="Matthews C."/>
            <person name="McCusker W."/>
            <person name="McDonough S."/>
            <person name="Mehta T."/>
            <person name="Meldrim J."/>
            <person name="Meneus L."/>
            <person name="Mihai O."/>
            <person name="Mihalev A."/>
            <person name="Mihova T."/>
            <person name="Mittelman R."/>
            <person name="Mlenga V."/>
            <person name="Montmayeur A."/>
            <person name="Mulrain L."/>
            <person name="Navidi A."/>
            <person name="Naylor J."/>
            <person name="Negash T."/>
            <person name="Nguyen T."/>
            <person name="Nguyen N."/>
            <person name="Nicol R."/>
            <person name="Norbu C."/>
            <person name="Norbu N."/>
            <person name="Novod N."/>
            <person name="O'Neill B."/>
            <person name="Osman S."/>
            <person name="Markiewicz E."/>
            <person name="Oyono O.L."/>
            <person name="Patti C."/>
            <person name="Phunkhang P."/>
            <person name="Pierre F."/>
            <person name="Priest M."/>
            <person name="Raghuraman S."/>
            <person name="Rege F."/>
            <person name="Reyes R."/>
            <person name="Rise C."/>
            <person name="Rogov P."/>
            <person name="Ross K."/>
            <person name="Ryan E."/>
            <person name="Settipalli S."/>
            <person name="Shea T."/>
            <person name="Sherpa N."/>
            <person name="Shi L."/>
            <person name="Shih D."/>
            <person name="Sparrow T."/>
            <person name="Spaulding J."/>
            <person name="Stalker J."/>
            <person name="Stange-Thomann N."/>
            <person name="Stavropoulos S."/>
            <person name="Stone C."/>
            <person name="Strader C."/>
            <person name="Tesfaye S."/>
            <person name="Thomson T."/>
            <person name="Thoulutsang Y."/>
            <person name="Thoulutsang D."/>
            <person name="Topham K."/>
            <person name="Topping I."/>
            <person name="Tsamla T."/>
            <person name="Vassiliev H."/>
            <person name="Vo A."/>
            <person name="Wangchuk T."/>
            <person name="Wangdi T."/>
            <person name="Weiand M."/>
            <person name="Wilkinson J."/>
            <person name="Wilson A."/>
            <person name="Yadav S."/>
            <person name="Young G."/>
            <person name="Yu Q."/>
            <person name="Zembek L."/>
            <person name="Zhong D."/>
            <person name="Zimmer A."/>
            <person name="Zwirko Z."/>
            <person name="Jaffe D.B."/>
            <person name="Alvarez P."/>
            <person name="Brockman W."/>
            <person name="Butler J."/>
            <person name="Chin C."/>
            <person name="Gnerre S."/>
            <person name="Grabherr M."/>
            <person name="Kleber M."/>
            <person name="Mauceli E."/>
            <person name="MacCallum I."/>
        </authorList>
    </citation>
    <scope>NUCLEOTIDE SEQUENCE [LARGE SCALE GENOMIC DNA]</scope>
    <source>
        <strain evidence="3">MSH-3 / Tucson 14011-0111.49</strain>
    </source>
</reference>
<evidence type="ECO:0000313" key="2">
    <source>
        <dbReference type="EMBL" id="EDW27706.1"/>
    </source>
</evidence>
<dbReference type="eggNOG" id="ENOG502SW8X">
    <property type="taxonomic scope" value="Eukaryota"/>
</dbReference>
<proteinExistence type="predicted"/>
<feature type="region of interest" description="Disordered" evidence="1">
    <location>
        <begin position="1"/>
        <end position="60"/>
    </location>
</feature>
<dbReference type="PhylomeDB" id="B4HCM0"/>
<feature type="compositionally biased region" description="Low complexity" evidence="1">
    <location>
        <begin position="13"/>
        <end position="53"/>
    </location>
</feature>
<name>B4HCM0_DROPE</name>
<dbReference type="EMBL" id="CH479363">
    <property type="protein sequence ID" value="EDW27706.1"/>
    <property type="molecule type" value="Genomic_DNA"/>
</dbReference>
<dbReference type="AlphaFoldDB" id="B4HCM0"/>
<feature type="region of interest" description="Disordered" evidence="1">
    <location>
        <begin position="239"/>
        <end position="260"/>
    </location>
</feature>
<keyword evidence="3" id="KW-1185">Reference proteome</keyword>
<protein>
    <submittedName>
        <fullName evidence="2">GL14145</fullName>
    </submittedName>
</protein>
<feature type="compositionally biased region" description="Low complexity" evidence="1">
    <location>
        <begin position="245"/>
        <end position="260"/>
    </location>
</feature>
<sequence length="465" mass="50619">MPTGREESKKLLSVTSPSVRRPRSSSAPETPTSVTRKVKSSSTPGPTTSSAGAKTRSVLFPSRVTLKVPARTASPSHSQPSHTMAHSAATTAMAKFGAASRKLMHFGERINLPNPRTPSASLATCVADLTDQLRPTSSPSFRTARFPRRLQTPPCDIDVFAGDYVRWPTFRDLFTAIYIQNPRLSPVEKLYHLTTKTSGDPKAIVEKSPLTNDGFEAAWNGLRDRTCRDRHHTLLPRGSPIARDSISPVVPSPRSSDAPPSVQNYFASGQRAVLLGTAIINICHLGTNFRAHALIDPGSEATFITERLFNIIKLPFRLIQALVSGLNRTVSAQSTKICHFAIHSTTRPDLHLNATAYVLPELAGYLPSYPIPQTSLRDLPSLAWADPTFHERSQIDVLIGSDILPSILLSGSQTNICGSLLGQETIFVWVLTSPVPNTVQSSISSFSTQDSNELEAPLDQLLTKF</sequence>
<gene>
    <name evidence="2" type="primary">Dper\GL14145</name>
    <name evidence="2" type="ORF">Dper_GL14145</name>
</gene>
<dbReference type="HOGENOM" id="CLU_588322_0_0_1"/>
<dbReference type="InterPro" id="IPR005312">
    <property type="entry name" value="DUF1759"/>
</dbReference>
<dbReference type="Pfam" id="PF03564">
    <property type="entry name" value="DUF1759"/>
    <property type="match status" value="1"/>
</dbReference>